<proteinExistence type="predicted"/>
<dbReference type="EMBL" id="MU266416">
    <property type="protein sequence ID" value="KAH7924773.1"/>
    <property type="molecule type" value="Genomic_DNA"/>
</dbReference>
<gene>
    <name evidence="1" type="ORF">BV22DRAFT_482329</name>
</gene>
<evidence type="ECO:0000313" key="2">
    <source>
        <dbReference type="Proteomes" id="UP000790709"/>
    </source>
</evidence>
<name>A0ACB8BJQ2_9AGAM</name>
<sequence length="474" mass="51152">MADDLPRARRLQFKKTIYCISFSPDGDSIAGGTSDATIQIFSMPSGQPTGAPLKGHTDSINSVAYSQDGRKIASASDDHTVRVWDAVTRKDIGVMFPSHPETITSARFLSDGRRIISVLRYGTILIWDHESGQLTQEFQLDFGGMAVTALSSDARKLVGARTFVAGLWDMETGSQIAKLTGQSPSMLLSTACSPDASQIVFGLGDDTLRVWDVKAGGKLGEPYRGHTDIPNHVAYAPDSQRVASVAGDGTLRVWDTTTRRCVAGPVEGSDPIAFSPDGKYLASQAIDGTLRIRNVTETSDWSPLSLDLDDLPAAGPPKAPETKPITPASAPVTQKPLRGGASKNNRSASYDSILDLPAIPQPGPHGSESRPKKSNTQPPETPNPDPAPKPKGLKGRHQLQNLNARPRSQSPNVALGQADDRLVIATPRNARGRRIERRRQERMRQNISGSDSESDSELSYQGPLNYICFCLCFK</sequence>
<evidence type="ECO:0000313" key="1">
    <source>
        <dbReference type="EMBL" id="KAH7924773.1"/>
    </source>
</evidence>
<keyword evidence="2" id="KW-1185">Reference proteome</keyword>
<accession>A0ACB8BJQ2</accession>
<reference evidence="1" key="1">
    <citation type="journal article" date="2021" name="New Phytol.">
        <title>Evolutionary innovations through gain and loss of genes in the ectomycorrhizal Boletales.</title>
        <authorList>
            <person name="Wu G."/>
            <person name="Miyauchi S."/>
            <person name="Morin E."/>
            <person name="Kuo A."/>
            <person name="Drula E."/>
            <person name="Varga T."/>
            <person name="Kohler A."/>
            <person name="Feng B."/>
            <person name="Cao Y."/>
            <person name="Lipzen A."/>
            <person name="Daum C."/>
            <person name="Hundley H."/>
            <person name="Pangilinan J."/>
            <person name="Johnson J."/>
            <person name="Barry K."/>
            <person name="LaButti K."/>
            <person name="Ng V."/>
            <person name="Ahrendt S."/>
            <person name="Min B."/>
            <person name="Choi I.G."/>
            <person name="Park H."/>
            <person name="Plett J.M."/>
            <person name="Magnuson J."/>
            <person name="Spatafora J.W."/>
            <person name="Nagy L.G."/>
            <person name="Henrissat B."/>
            <person name="Grigoriev I.V."/>
            <person name="Yang Z.L."/>
            <person name="Xu J."/>
            <person name="Martin F.M."/>
        </authorList>
    </citation>
    <scope>NUCLEOTIDE SEQUENCE</scope>
    <source>
        <strain evidence="1">KUC20120723A-06</strain>
    </source>
</reference>
<protein>
    <submittedName>
        <fullName evidence="1">WD40 repeat-like protein</fullName>
    </submittedName>
</protein>
<comment type="caution">
    <text evidence="1">The sequence shown here is derived from an EMBL/GenBank/DDBJ whole genome shotgun (WGS) entry which is preliminary data.</text>
</comment>
<dbReference type="Proteomes" id="UP000790709">
    <property type="component" value="Unassembled WGS sequence"/>
</dbReference>
<organism evidence="1 2">
    <name type="scientific">Leucogyrophana mollusca</name>
    <dbReference type="NCBI Taxonomy" id="85980"/>
    <lineage>
        <taxon>Eukaryota</taxon>
        <taxon>Fungi</taxon>
        <taxon>Dikarya</taxon>
        <taxon>Basidiomycota</taxon>
        <taxon>Agaricomycotina</taxon>
        <taxon>Agaricomycetes</taxon>
        <taxon>Agaricomycetidae</taxon>
        <taxon>Boletales</taxon>
        <taxon>Boletales incertae sedis</taxon>
        <taxon>Leucogyrophana</taxon>
    </lineage>
</organism>